<sequence>MIPETTPKDWLDRQGMAAEIPRPVEELVAGLSEADIRILLGRGLRVIAFDPGGTTGWSVMRLDPAKLLDKTASWRDVITHWWHGEIDCGAMSGSVNDAAITQLGDEIDLGGSLSGEHAGAYMMDQLVNQAGGRFLTALVIEDFILRTQTQKRDALSPVRLTAAFEQMIWERPGYPTPKRQQPSEAKSSITDERLKQWGFWASGSRHARDADRHAILFLRKVRQARSDVYRAWPILKAAVELDLIQL</sequence>
<dbReference type="RefSeq" id="YP_010101274.1">
    <property type="nucleotide sequence ID" value="NC_055789.1"/>
</dbReference>
<gene>
    <name evidence="1" type="primary">58</name>
    <name evidence="1" type="ORF">SEA_IDYN_58</name>
</gene>
<dbReference type="KEGG" id="vg:65118986"/>
<proteinExistence type="predicted"/>
<evidence type="ECO:0000313" key="2">
    <source>
        <dbReference type="Proteomes" id="UP000289329"/>
    </source>
</evidence>
<protein>
    <submittedName>
        <fullName evidence="1">RuvC-like resolvase</fullName>
    </submittedName>
</protein>
<keyword evidence="2" id="KW-1185">Reference proteome</keyword>
<reference evidence="1 2" key="1">
    <citation type="submission" date="2019-01" db="EMBL/GenBank/DDBJ databases">
        <authorList>
            <person name="Gales J.M."/>
            <person name="Amanuel B.M."/>
            <person name="Anspach C.J."/>
            <person name="Chiquito R.J."/>
            <person name="Hall J.T."/>
            <person name="Hotaki K."/>
            <person name="Lozano B."/>
            <person name="Aloor H.L."/>
            <person name="Leadon S.A."/>
            <person name="Fogarty M.P."/>
            <person name="Washington J.M."/>
            <person name="Garlena R.A."/>
            <person name="Russell D.A."/>
            <person name="Pope W.H."/>
            <person name="Jacobs-Sera D."/>
            <person name="Hatfull G.F."/>
        </authorList>
    </citation>
    <scope>NUCLEOTIDE SEQUENCE [LARGE SCALE GENOMIC DNA]</scope>
</reference>
<dbReference type="EMBL" id="MK433272">
    <property type="protein sequence ID" value="QAY17406.1"/>
    <property type="molecule type" value="Genomic_DNA"/>
</dbReference>
<name>A0A411CU91_9CAUD</name>
<accession>A0A411CU91</accession>
<dbReference type="Proteomes" id="UP000289329">
    <property type="component" value="Segment"/>
</dbReference>
<dbReference type="GeneID" id="65118986"/>
<organism evidence="1 2">
    <name type="scientific">Gordonia phage IDyn</name>
    <dbReference type="NCBI Taxonomy" id="2510506"/>
    <lineage>
        <taxon>Viruses</taxon>
        <taxon>Duplodnaviria</taxon>
        <taxon>Heunggongvirae</taxon>
        <taxon>Uroviricota</taxon>
        <taxon>Caudoviricetes</taxon>
        <taxon>Zierdtviridae</taxon>
        <taxon>Emilbogenvirinae</taxon>
        <taxon>Sukkupivirus</taxon>
        <taxon>Sukkupivirus idyn</taxon>
    </lineage>
</organism>
<evidence type="ECO:0000313" key="1">
    <source>
        <dbReference type="EMBL" id="QAY17406.1"/>
    </source>
</evidence>